<dbReference type="AlphaFoldDB" id="A0A1E4RHM7"/>
<protein>
    <submittedName>
        <fullName evidence="2">Uncharacterized protein</fullName>
    </submittedName>
</protein>
<evidence type="ECO:0000313" key="2">
    <source>
        <dbReference type="EMBL" id="ODV66769.1"/>
    </source>
</evidence>
<sequence length="203" mass="22659">MKNALDDAEQTNHVPPDVKARNPSAWSDWHNLQRDEKHKGKNIRMVIKYGTKKGLEAITDTALGSIFAVTETHLSELLNGDKDGFESFGYSEVLPIGKKWDSAVGLAFVESCATKGNGFNTKASKINLEKAFLWADTALDSHPDRDLWAVGFLNLEEWNLCLRIVRKESYNTKAEAQKAAQRIGCPKGYCDNGILEHISHDEL</sequence>
<name>A0A1E4RHM7_9ASCO</name>
<evidence type="ECO:0000313" key="3">
    <source>
        <dbReference type="Proteomes" id="UP000095085"/>
    </source>
</evidence>
<dbReference type="EMBL" id="KV454541">
    <property type="protein sequence ID" value="ODV66769.1"/>
    <property type="molecule type" value="Genomic_DNA"/>
</dbReference>
<feature type="region of interest" description="Disordered" evidence="1">
    <location>
        <begin position="1"/>
        <end position="24"/>
    </location>
</feature>
<dbReference type="GeneID" id="30993310"/>
<keyword evidence="3" id="KW-1185">Reference proteome</keyword>
<organism evidence="2 3">
    <name type="scientific">Hyphopichia burtonii NRRL Y-1933</name>
    <dbReference type="NCBI Taxonomy" id="984485"/>
    <lineage>
        <taxon>Eukaryota</taxon>
        <taxon>Fungi</taxon>
        <taxon>Dikarya</taxon>
        <taxon>Ascomycota</taxon>
        <taxon>Saccharomycotina</taxon>
        <taxon>Pichiomycetes</taxon>
        <taxon>Debaryomycetaceae</taxon>
        <taxon>Hyphopichia</taxon>
    </lineage>
</organism>
<evidence type="ECO:0000256" key="1">
    <source>
        <dbReference type="SAM" id="MobiDB-lite"/>
    </source>
</evidence>
<gene>
    <name evidence="2" type="ORF">HYPBUDRAFT_110379</name>
</gene>
<reference evidence="3" key="1">
    <citation type="submission" date="2016-05" db="EMBL/GenBank/DDBJ databases">
        <title>Comparative genomics of biotechnologically important yeasts.</title>
        <authorList>
            <consortium name="DOE Joint Genome Institute"/>
            <person name="Riley R."/>
            <person name="Haridas S."/>
            <person name="Wolfe K.H."/>
            <person name="Lopes M.R."/>
            <person name="Hittinger C.T."/>
            <person name="Goker M."/>
            <person name="Salamov A."/>
            <person name="Wisecaver J."/>
            <person name="Long T.M."/>
            <person name="Aerts A.L."/>
            <person name="Barry K."/>
            <person name="Choi C."/>
            <person name="Clum A."/>
            <person name="Coughlan A.Y."/>
            <person name="Deshpande S."/>
            <person name="Douglass A.P."/>
            <person name="Hanson S.J."/>
            <person name="Klenk H.-P."/>
            <person name="Labutti K."/>
            <person name="Lapidus A."/>
            <person name="Lindquist E."/>
            <person name="Lipzen A."/>
            <person name="Meier-Kolthoff J.P."/>
            <person name="Ohm R.A."/>
            <person name="Otillar R.P."/>
            <person name="Pangilinan J."/>
            <person name="Peng Y."/>
            <person name="Rokas A."/>
            <person name="Rosa C.A."/>
            <person name="Scheuner C."/>
            <person name="Sibirny A.A."/>
            <person name="Slot J.C."/>
            <person name="Stielow J.B."/>
            <person name="Sun H."/>
            <person name="Kurtzman C.P."/>
            <person name="Blackwell M."/>
            <person name="Grigoriev I.V."/>
            <person name="Jeffries T.W."/>
        </authorList>
    </citation>
    <scope>NUCLEOTIDE SEQUENCE [LARGE SCALE GENOMIC DNA]</scope>
    <source>
        <strain evidence="3">NRRL Y-1933</strain>
    </source>
</reference>
<dbReference type="Proteomes" id="UP000095085">
    <property type="component" value="Unassembled WGS sequence"/>
</dbReference>
<dbReference type="RefSeq" id="XP_020075836.1">
    <property type="nucleotide sequence ID" value="XM_020218760.1"/>
</dbReference>
<proteinExistence type="predicted"/>
<accession>A0A1E4RHM7</accession>